<gene>
    <name evidence="2" type="ORF">CR165_23425</name>
</gene>
<protein>
    <recommendedName>
        <fullName evidence="4">Type IV secretion protein Rhs</fullName>
    </recommendedName>
</protein>
<reference evidence="3" key="1">
    <citation type="submission" date="2017-10" db="EMBL/GenBank/DDBJ databases">
        <authorList>
            <person name="Toshchakov S.V."/>
            <person name="Goeva M.A."/>
        </authorList>
    </citation>
    <scope>NUCLEOTIDE SEQUENCE [LARGE SCALE GENOMIC DNA]</scope>
    <source>
        <strain evidence="3">JR1/69-1-13</strain>
    </source>
</reference>
<sequence>MAGALCLRLFTALRLGHAAGMPHPYALAFAALLALAAPAAAQTARHYDAAGRLVGRSERQGDTVRHYDPAGRLVGRDVARDSGRGRVEVREYDPAGRLIGRREGGRR</sequence>
<dbReference type="NCBIfam" id="TIGR01643">
    <property type="entry name" value="YD_repeat_2x"/>
    <property type="match status" value="1"/>
</dbReference>
<organism evidence="2 3">
    <name type="scientific">Teichococcus aestuarii</name>
    <dbReference type="NCBI Taxonomy" id="568898"/>
    <lineage>
        <taxon>Bacteria</taxon>
        <taxon>Pseudomonadati</taxon>
        <taxon>Pseudomonadota</taxon>
        <taxon>Alphaproteobacteria</taxon>
        <taxon>Acetobacterales</taxon>
        <taxon>Roseomonadaceae</taxon>
        <taxon>Roseomonas</taxon>
    </lineage>
</organism>
<dbReference type="Proteomes" id="UP000245048">
    <property type="component" value="Unassembled WGS sequence"/>
</dbReference>
<accession>A0A2U1UXM8</accession>
<dbReference type="InterPro" id="IPR031325">
    <property type="entry name" value="RHS_repeat"/>
</dbReference>
<name>A0A2U1UXM8_9PROT</name>
<keyword evidence="1" id="KW-0732">Signal</keyword>
<comment type="caution">
    <text evidence="2">The sequence shown here is derived from an EMBL/GenBank/DDBJ whole genome shotgun (WGS) entry which is preliminary data.</text>
</comment>
<dbReference type="Pfam" id="PF05593">
    <property type="entry name" value="RHS_repeat"/>
    <property type="match status" value="1"/>
</dbReference>
<evidence type="ECO:0000313" key="3">
    <source>
        <dbReference type="Proteomes" id="UP000245048"/>
    </source>
</evidence>
<evidence type="ECO:0000256" key="1">
    <source>
        <dbReference type="SAM" id="SignalP"/>
    </source>
</evidence>
<proteinExistence type="predicted"/>
<evidence type="ECO:0000313" key="2">
    <source>
        <dbReference type="EMBL" id="PWC26388.1"/>
    </source>
</evidence>
<dbReference type="InterPro" id="IPR006530">
    <property type="entry name" value="YD"/>
</dbReference>
<feature type="chain" id="PRO_5043512187" description="Type IV secretion protein Rhs" evidence="1">
    <location>
        <begin position="42"/>
        <end position="107"/>
    </location>
</feature>
<feature type="signal peptide" evidence="1">
    <location>
        <begin position="1"/>
        <end position="41"/>
    </location>
</feature>
<dbReference type="Gene3D" id="2.180.10.10">
    <property type="entry name" value="RHS repeat-associated core"/>
    <property type="match status" value="1"/>
</dbReference>
<dbReference type="AlphaFoldDB" id="A0A2U1UXM8"/>
<keyword evidence="3" id="KW-1185">Reference proteome</keyword>
<dbReference type="EMBL" id="PDOA01000044">
    <property type="protein sequence ID" value="PWC26388.1"/>
    <property type="molecule type" value="Genomic_DNA"/>
</dbReference>
<evidence type="ECO:0008006" key="4">
    <source>
        <dbReference type="Google" id="ProtNLM"/>
    </source>
</evidence>